<dbReference type="InterPro" id="IPR036812">
    <property type="entry name" value="NAD(P)_OxRdtase_dom_sf"/>
</dbReference>
<keyword evidence="3" id="KW-0560">Oxidoreductase</keyword>
<dbReference type="CDD" id="cd19133">
    <property type="entry name" value="AKR_AKR5F1"/>
    <property type="match status" value="1"/>
</dbReference>
<keyword evidence="2" id="KW-0521">NADP</keyword>
<dbReference type="RefSeq" id="WP_007832631.1">
    <property type="nucleotide sequence ID" value="NZ_CAXSRD010000013.1"/>
</dbReference>
<dbReference type="Pfam" id="PF00248">
    <property type="entry name" value="Aldo_ket_red"/>
    <property type="match status" value="1"/>
</dbReference>
<dbReference type="EMBL" id="CP046176">
    <property type="protein sequence ID" value="QJR77483.1"/>
    <property type="molecule type" value="Genomic_DNA"/>
</dbReference>
<dbReference type="AlphaFoldDB" id="A0A1Y3Z978"/>
<evidence type="ECO:0000313" key="9">
    <source>
        <dbReference type="EMBL" id="QJR77483.1"/>
    </source>
</evidence>
<sequence length="283" mass="32043">MDFKELNNRVKMPVQGFGVFQIPDATECEKVVTDALAVGYRLIDTASVYGNERAVGTAIRKSGIPREELFITTKAWISEMGYEQTLQAFEASLTRLGLDYLDLYLIHMPFGDYYGAWRAMEELYAQGRVRAIGVCNFEPDRLLDLCHNTRVIPAVNQIEAHPYTPQTEAIRIMQELGVQAEAWGPLAEGRNGLFTDDILIGIGRKYNKSAAQVVLRWHLQHGIVAIPKSVHRQRMEENFNIEDFMLTPEDMTAIASMNTGYNTILDLHAPEEVQRLYDIECPA</sequence>
<name>A0A1Y3Z978_9BACT</name>
<dbReference type="InterPro" id="IPR020471">
    <property type="entry name" value="AKR"/>
</dbReference>
<reference evidence="9 10" key="1">
    <citation type="submission" date="2019-11" db="EMBL/GenBank/DDBJ databases">
        <title>Complete genome sequence of Bacteroides dorei DSM 17855.</title>
        <authorList>
            <person name="Russell J.T."/>
        </authorList>
    </citation>
    <scope>NUCLEOTIDE SEQUENCE [LARGE SCALE GENOMIC DNA]</scope>
    <source>
        <strain evidence="9 10">DSM 17855</strain>
    </source>
</reference>
<feature type="domain" description="NADP-dependent oxidoreductase" evidence="7">
    <location>
        <begin position="24"/>
        <end position="258"/>
    </location>
</feature>
<evidence type="ECO:0000259" key="7">
    <source>
        <dbReference type="Pfam" id="PF00248"/>
    </source>
</evidence>
<organism evidence="9 10">
    <name type="scientific">Phocaeicola dorei</name>
    <dbReference type="NCBI Taxonomy" id="357276"/>
    <lineage>
        <taxon>Bacteria</taxon>
        <taxon>Pseudomonadati</taxon>
        <taxon>Bacteroidota</taxon>
        <taxon>Bacteroidia</taxon>
        <taxon>Bacteroidales</taxon>
        <taxon>Bacteroidaceae</taxon>
        <taxon>Phocaeicola</taxon>
    </lineage>
</organism>
<dbReference type="SUPFAM" id="SSF51430">
    <property type="entry name" value="NAD(P)-linked oxidoreductase"/>
    <property type="match status" value="1"/>
</dbReference>
<gene>
    <name evidence="9" type="ORF">GKD17_14455</name>
    <name evidence="8" type="ORF">KSU80_20870</name>
</gene>
<evidence type="ECO:0000256" key="1">
    <source>
        <dbReference type="ARBA" id="ARBA00007905"/>
    </source>
</evidence>
<comment type="similarity">
    <text evidence="1">Belongs to the aldo/keto reductase family.</text>
</comment>
<dbReference type="PROSITE" id="PS00062">
    <property type="entry name" value="ALDOKETO_REDUCTASE_2"/>
    <property type="match status" value="1"/>
</dbReference>
<dbReference type="PANTHER" id="PTHR43827:SF3">
    <property type="entry name" value="NADP-DEPENDENT OXIDOREDUCTASE DOMAIN-CONTAINING PROTEIN"/>
    <property type="match status" value="1"/>
</dbReference>
<dbReference type="PROSITE" id="PS00798">
    <property type="entry name" value="ALDOKETO_REDUCTASE_1"/>
    <property type="match status" value="1"/>
</dbReference>
<evidence type="ECO:0000256" key="3">
    <source>
        <dbReference type="ARBA" id="ARBA00023002"/>
    </source>
</evidence>
<protein>
    <submittedName>
        <fullName evidence="9">Aldo/keto reductase</fullName>
    </submittedName>
</protein>
<dbReference type="InterPro" id="IPR023210">
    <property type="entry name" value="NADP_OxRdtase_dom"/>
</dbReference>
<evidence type="ECO:0000256" key="6">
    <source>
        <dbReference type="PIRSR" id="PIRSR000097-3"/>
    </source>
</evidence>
<evidence type="ECO:0000256" key="5">
    <source>
        <dbReference type="PIRSR" id="PIRSR000097-2"/>
    </source>
</evidence>
<evidence type="ECO:0000256" key="2">
    <source>
        <dbReference type="ARBA" id="ARBA00022857"/>
    </source>
</evidence>
<dbReference type="PROSITE" id="PS00063">
    <property type="entry name" value="ALDOKETO_REDUCTASE_3"/>
    <property type="match status" value="1"/>
</dbReference>
<dbReference type="EMBL" id="JAHOAX010000033">
    <property type="protein sequence ID" value="MBV3125604.1"/>
    <property type="molecule type" value="Genomic_DNA"/>
</dbReference>
<accession>A0A1Y3Z978</accession>
<dbReference type="PANTHER" id="PTHR43827">
    <property type="entry name" value="2,5-DIKETO-D-GLUCONIC ACID REDUCTASE"/>
    <property type="match status" value="1"/>
</dbReference>
<dbReference type="Proteomes" id="UP000777173">
    <property type="component" value="Unassembled WGS sequence"/>
</dbReference>
<dbReference type="Proteomes" id="UP000500949">
    <property type="component" value="Chromosome"/>
</dbReference>
<dbReference type="PIRSF" id="PIRSF000097">
    <property type="entry name" value="AKR"/>
    <property type="match status" value="1"/>
</dbReference>
<dbReference type="Gene3D" id="3.20.20.100">
    <property type="entry name" value="NADP-dependent oxidoreductase domain"/>
    <property type="match status" value="1"/>
</dbReference>
<dbReference type="FunFam" id="3.20.20.100:FF:000015">
    <property type="entry name" value="Oxidoreductase, aldo/keto reductase family"/>
    <property type="match status" value="1"/>
</dbReference>
<dbReference type="PRINTS" id="PR00069">
    <property type="entry name" value="ALDKETRDTASE"/>
</dbReference>
<feature type="active site" description="Proton donor" evidence="4">
    <location>
        <position position="49"/>
    </location>
</feature>
<evidence type="ECO:0000313" key="8">
    <source>
        <dbReference type="EMBL" id="MBV3125604.1"/>
    </source>
</evidence>
<evidence type="ECO:0000313" key="10">
    <source>
        <dbReference type="Proteomes" id="UP000500949"/>
    </source>
</evidence>
<feature type="binding site" evidence="5">
    <location>
        <position position="107"/>
    </location>
    <ligand>
        <name>substrate</name>
    </ligand>
</feature>
<dbReference type="GeneID" id="93447874"/>
<dbReference type="GO" id="GO:0016616">
    <property type="term" value="F:oxidoreductase activity, acting on the CH-OH group of donors, NAD or NADP as acceptor"/>
    <property type="evidence" value="ECO:0007669"/>
    <property type="project" value="UniProtKB-ARBA"/>
</dbReference>
<reference evidence="8" key="2">
    <citation type="submission" date="2021-06" db="EMBL/GenBank/DDBJ databases">
        <title>Collection of gut derived symbiotic bacterial strains cultured from healthy donors.</title>
        <authorList>
            <person name="Lin H."/>
            <person name="Littmann E."/>
            <person name="Pamer E.G."/>
        </authorList>
    </citation>
    <scope>NUCLEOTIDE SEQUENCE</scope>
    <source>
        <strain evidence="8">MSK.5.10</strain>
    </source>
</reference>
<proteinExistence type="inferred from homology"/>
<dbReference type="InterPro" id="IPR018170">
    <property type="entry name" value="Aldo/ket_reductase_CS"/>
</dbReference>
<evidence type="ECO:0000256" key="4">
    <source>
        <dbReference type="PIRSR" id="PIRSR000097-1"/>
    </source>
</evidence>
<feature type="site" description="Lowers pKa of active site Tyr" evidence="6">
    <location>
        <position position="74"/>
    </location>
</feature>